<dbReference type="SUPFAM" id="SSF49879">
    <property type="entry name" value="SMAD/FHA domain"/>
    <property type="match status" value="1"/>
</dbReference>
<dbReference type="EMBL" id="JNSL01000170">
    <property type="protein sequence ID" value="KGA13838.1"/>
    <property type="molecule type" value="Genomic_DNA"/>
</dbReference>
<dbReference type="InterPro" id="IPR008984">
    <property type="entry name" value="SMAD_FHA_dom_sf"/>
</dbReference>
<dbReference type="CDD" id="cd00060">
    <property type="entry name" value="FHA"/>
    <property type="match status" value="1"/>
</dbReference>
<feature type="domain" description="FHA" evidence="2">
    <location>
        <begin position="146"/>
        <end position="195"/>
    </location>
</feature>
<proteinExistence type="predicted"/>
<comment type="caution">
    <text evidence="3">The sequence shown here is derived from an EMBL/GenBank/DDBJ whole genome shotgun (WGS) entry which is preliminary data.</text>
</comment>
<dbReference type="InterPro" id="IPR050923">
    <property type="entry name" value="Cell_Proc_Reg/RNA_Proc"/>
</dbReference>
<feature type="region of interest" description="Disordered" evidence="1">
    <location>
        <begin position="220"/>
        <end position="248"/>
    </location>
</feature>
<dbReference type="PROSITE" id="PS50006">
    <property type="entry name" value="FHA_DOMAIN"/>
    <property type="match status" value="1"/>
</dbReference>
<dbReference type="PANTHER" id="PTHR23308">
    <property type="entry name" value="NUCLEAR INHIBITOR OF PROTEIN PHOSPHATASE-1"/>
    <property type="match status" value="1"/>
</dbReference>
<organism evidence="3">
    <name type="scientific">freshwater metagenome</name>
    <dbReference type="NCBI Taxonomy" id="449393"/>
    <lineage>
        <taxon>unclassified sequences</taxon>
        <taxon>metagenomes</taxon>
        <taxon>ecological metagenomes</taxon>
    </lineage>
</organism>
<sequence length="248" mass="26656">MGILDRIERGLERAVNTAFAKTFRSGVQPVEITAALRREIDTQASVVARDRILVPNVFTVRLSRPDFDRLSAMGRTLTDEIAKQLTKHAQAQGYQFPGGIRLSLEADSSLSVGLLVIDAQNVRGAVTWSAVIDINGKRHVLTKGVTVIGRGSDADVTVNDSSISRRHVEFTWDGSRAQVRDLGSTNGSRLDGARLNAAGLESGSVIELGSTRVVFHVVPETRGGTGPAPRTASATPSVPVRDAFWSSR</sequence>
<dbReference type="InterPro" id="IPR000253">
    <property type="entry name" value="FHA_dom"/>
</dbReference>
<dbReference type="Pfam" id="PF00498">
    <property type="entry name" value="FHA"/>
    <property type="match status" value="1"/>
</dbReference>
<dbReference type="InterPro" id="IPR042287">
    <property type="entry name" value="FhaA_N_sf"/>
</dbReference>
<evidence type="ECO:0000313" key="3">
    <source>
        <dbReference type="EMBL" id="KGA13838.1"/>
    </source>
</evidence>
<reference evidence="3" key="1">
    <citation type="submission" date="2014-06" db="EMBL/GenBank/DDBJ databases">
        <title>Key roles for freshwater Actinobacteria revealed by deep metagenomic sequencing.</title>
        <authorList>
            <person name="Ghai R."/>
            <person name="Mizuno C.M."/>
            <person name="Picazo A."/>
            <person name="Camacho A."/>
            <person name="Rodriguez-Valera F."/>
        </authorList>
    </citation>
    <scope>NUCLEOTIDE SEQUENCE</scope>
</reference>
<protein>
    <submittedName>
        <fullName evidence="3">Forkhead-associated protein</fullName>
    </submittedName>
</protein>
<evidence type="ECO:0000256" key="1">
    <source>
        <dbReference type="SAM" id="MobiDB-lite"/>
    </source>
</evidence>
<dbReference type="Pfam" id="PF12401">
    <property type="entry name" value="FhaA_N"/>
    <property type="match status" value="1"/>
</dbReference>
<accession>A0A094S7D8</accession>
<dbReference type="AlphaFoldDB" id="A0A094S7D8"/>
<dbReference type="InterPro" id="IPR022128">
    <property type="entry name" value="FhaA_N"/>
</dbReference>
<dbReference type="Gene3D" id="3.30.2320.60">
    <property type="entry name" value="FhaA, phosphopeptide-binding domain (DUF3662)"/>
    <property type="match status" value="1"/>
</dbReference>
<dbReference type="SMART" id="SM00240">
    <property type="entry name" value="FHA"/>
    <property type="match status" value="1"/>
</dbReference>
<evidence type="ECO:0000259" key="2">
    <source>
        <dbReference type="PROSITE" id="PS50006"/>
    </source>
</evidence>
<name>A0A094S7D8_9ZZZZ</name>
<dbReference type="Gene3D" id="2.60.200.20">
    <property type="match status" value="1"/>
</dbReference>
<gene>
    <name evidence="3" type="ORF">GM51_18735</name>
</gene>